<gene>
    <name evidence="8" type="primary">trpF</name>
    <name evidence="10" type="ordered locus">Mpal_0172</name>
</gene>
<dbReference type="Gene3D" id="3.20.20.70">
    <property type="entry name" value="Aldolase class I"/>
    <property type="match status" value="1"/>
</dbReference>
<evidence type="ECO:0000256" key="8">
    <source>
        <dbReference type="HAMAP-Rule" id="MF_00135"/>
    </source>
</evidence>
<evidence type="ECO:0000256" key="5">
    <source>
        <dbReference type="ARBA" id="ARBA00022822"/>
    </source>
</evidence>
<evidence type="ECO:0000313" key="11">
    <source>
        <dbReference type="Proteomes" id="UP000002457"/>
    </source>
</evidence>
<dbReference type="EMBL" id="CP001338">
    <property type="protein sequence ID" value="ACL15564.1"/>
    <property type="molecule type" value="Genomic_DNA"/>
</dbReference>
<dbReference type="GO" id="GO:0004640">
    <property type="term" value="F:phosphoribosylanthranilate isomerase activity"/>
    <property type="evidence" value="ECO:0007669"/>
    <property type="project" value="UniProtKB-UniRule"/>
</dbReference>
<comment type="catalytic activity">
    <reaction evidence="1 8">
        <text>N-(5-phospho-beta-D-ribosyl)anthranilate = 1-(2-carboxyphenylamino)-1-deoxy-D-ribulose 5-phosphate</text>
        <dbReference type="Rhea" id="RHEA:21540"/>
        <dbReference type="ChEBI" id="CHEBI:18277"/>
        <dbReference type="ChEBI" id="CHEBI:58613"/>
        <dbReference type="EC" id="5.3.1.24"/>
    </reaction>
</comment>
<name>B8GIZ1_METPE</name>
<keyword evidence="7 8" id="KW-0413">Isomerase</keyword>
<evidence type="ECO:0000313" key="10">
    <source>
        <dbReference type="EMBL" id="ACL15564.1"/>
    </source>
</evidence>
<evidence type="ECO:0000256" key="6">
    <source>
        <dbReference type="ARBA" id="ARBA00023141"/>
    </source>
</evidence>
<dbReference type="SUPFAM" id="SSF51366">
    <property type="entry name" value="Ribulose-phoshate binding barrel"/>
    <property type="match status" value="1"/>
</dbReference>
<dbReference type="GeneID" id="7270943"/>
<keyword evidence="5 8" id="KW-0822">Tryptophan biosynthesis</keyword>
<feature type="domain" description="N-(5'phosphoribosyl) anthranilate isomerase (PRAI)" evidence="9">
    <location>
        <begin position="3"/>
        <end position="186"/>
    </location>
</feature>
<accession>B8GIZ1</accession>
<dbReference type="Proteomes" id="UP000002457">
    <property type="component" value="Chromosome"/>
</dbReference>
<dbReference type="InterPro" id="IPR011060">
    <property type="entry name" value="RibuloseP-bd_barrel"/>
</dbReference>
<evidence type="ECO:0000256" key="2">
    <source>
        <dbReference type="ARBA" id="ARBA00004664"/>
    </source>
</evidence>
<proteinExistence type="inferred from homology"/>
<keyword evidence="4 8" id="KW-0028">Amino-acid biosynthesis</keyword>
<dbReference type="InterPro" id="IPR044643">
    <property type="entry name" value="TrpF_fam"/>
</dbReference>
<comment type="pathway">
    <text evidence="2 8">Amino-acid biosynthesis; L-tryptophan biosynthesis; L-tryptophan from chorismate: step 3/5.</text>
</comment>
<organism evidence="10 11">
    <name type="scientific">Methanosphaerula palustris (strain ATCC BAA-1556 / DSM 19958 / E1-9c)</name>
    <dbReference type="NCBI Taxonomy" id="521011"/>
    <lineage>
        <taxon>Archaea</taxon>
        <taxon>Methanobacteriati</taxon>
        <taxon>Methanobacteriota</taxon>
        <taxon>Stenosarchaea group</taxon>
        <taxon>Methanomicrobia</taxon>
        <taxon>Methanomicrobiales</taxon>
        <taxon>Methanoregulaceae</taxon>
        <taxon>Methanosphaerula</taxon>
    </lineage>
</organism>
<dbReference type="AlphaFoldDB" id="B8GIZ1"/>
<dbReference type="InterPro" id="IPR001240">
    <property type="entry name" value="PRAI_dom"/>
</dbReference>
<dbReference type="Pfam" id="PF00697">
    <property type="entry name" value="PRAI"/>
    <property type="match status" value="1"/>
</dbReference>
<dbReference type="eggNOG" id="arCOG01983">
    <property type="taxonomic scope" value="Archaea"/>
</dbReference>
<evidence type="ECO:0000256" key="7">
    <source>
        <dbReference type="ARBA" id="ARBA00023235"/>
    </source>
</evidence>
<dbReference type="HOGENOM" id="CLU_076364_2_0_2"/>
<dbReference type="InterPro" id="IPR013785">
    <property type="entry name" value="Aldolase_TIM"/>
</dbReference>
<evidence type="ECO:0000256" key="1">
    <source>
        <dbReference type="ARBA" id="ARBA00001164"/>
    </source>
</evidence>
<evidence type="ECO:0000256" key="3">
    <source>
        <dbReference type="ARBA" id="ARBA00007571"/>
    </source>
</evidence>
<evidence type="ECO:0000259" key="9">
    <source>
        <dbReference type="Pfam" id="PF00697"/>
    </source>
</evidence>
<dbReference type="CDD" id="cd00405">
    <property type="entry name" value="PRAI"/>
    <property type="match status" value="1"/>
</dbReference>
<dbReference type="RefSeq" id="WP_012616883.1">
    <property type="nucleotide sequence ID" value="NC_011832.1"/>
</dbReference>
<dbReference type="HAMAP" id="MF_00135">
    <property type="entry name" value="PRAI"/>
    <property type="match status" value="1"/>
</dbReference>
<comment type="similarity">
    <text evidence="3 8">Belongs to the TrpF family.</text>
</comment>
<keyword evidence="6 8" id="KW-0057">Aromatic amino acid biosynthesis</keyword>
<evidence type="ECO:0000256" key="4">
    <source>
        <dbReference type="ARBA" id="ARBA00022605"/>
    </source>
</evidence>
<sequence>MKVKICGLTRPEDARCAAEAGADAVGVVMCSPSSKRSIDREQAKAVFSAAGPGVVHVVVTHTDSPEDLAAILAIGPDAVQISADLTVPPNAGVKVIRVIGPGMPLQNDCDALIVDTSMGRGMPFDPAVAANAVAHATVPVILAGGLHPGNVREAIDSINPYMVDVASGVEIAPGIKDPELIRAFVREAKKGQ</sequence>
<keyword evidence="11" id="KW-1185">Reference proteome</keyword>
<dbReference type="KEGG" id="mpl:Mpal_0172"/>
<dbReference type="PANTHER" id="PTHR42894">
    <property type="entry name" value="N-(5'-PHOSPHORIBOSYL)ANTHRANILATE ISOMERASE"/>
    <property type="match status" value="1"/>
</dbReference>
<dbReference type="UniPathway" id="UPA00035">
    <property type="reaction ID" value="UER00042"/>
</dbReference>
<dbReference type="STRING" id="521011.Mpal_0172"/>
<dbReference type="OrthoDB" id="27513at2157"/>
<dbReference type="PANTHER" id="PTHR42894:SF1">
    <property type="entry name" value="N-(5'-PHOSPHORIBOSYL)ANTHRANILATE ISOMERASE"/>
    <property type="match status" value="1"/>
</dbReference>
<protein>
    <recommendedName>
        <fullName evidence="8">N-(5'-phosphoribosyl)anthranilate isomerase</fullName>
        <shortName evidence="8">PRAI</shortName>
        <ecNumber evidence="8">5.3.1.24</ecNumber>
    </recommendedName>
</protein>
<reference evidence="10 11" key="1">
    <citation type="journal article" date="2015" name="Genome Announc.">
        <title>Complete Genome Sequence of Methanosphaerula palustris E1-9CT, a Hydrogenotrophic Methanogen Isolated from a Minerotrophic Fen Peatland.</title>
        <authorList>
            <person name="Cadillo-Quiroz H."/>
            <person name="Browne P."/>
            <person name="Kyrpides N."/>
            <person name="Woyke T."/>
            <person name="Goodwin L."/>
            <person name="Detter C."/>
            <person name="Yavitt J.B."/>
            <person name="Zinder S.H."/>
        </authorList>
    </citation>
    <scope>NUCLEOTIDE SEQUENCE [LARGE SCALE GENOMIC DNA]</scope>
    <source>
        <strain evidence="11">ATCC BAA-1556 / DSM 19958 / E1-9c</strain>
    </source>
</reference>
<dbReference type="GO" id="GO:0000162">
    <property type="term" value="P:L-tryptophan biosynthetic process"/>
    <property type="evidence" value="ECO:0007669"/>
    <property type="project" value="UniProtKB-UniRule"/>
</dbReference>
<dbReference type="EC" id="5.3.1.24" evidence="8"/>